<feature type="domain" description="CCHC-type" evidence="3">
    <location>
        <begin position="48"/>
        <end position="63"/>
    </location>
</feature>
<feature type="compositionally biased region" description="Basic and acidic residues" evidence="2">
    <location>
        <begin position="1"/>
        <end position="13"/>
    </location>
</feature>
<keyword evidence="1" id="KW-0862">Zinc</keyword>
<dbReference type="SUPFAM" id="SSF57756">
    <property type="entry name" value="Retrovirus zinc finger-like domains"/>
    <property type="match status" value="1"/>
</dbReference>
<dbReference type="InterPro" id="IPR036875">
    <property type="entry name" value="Znf_CCHC_sf"/>
</dbReference>
<sequence>MQDKTQRAKENISETRIGTSDGNKPQIKKEEKKEQSKVSQLQKTVVQCYNCNKVGHRASNCSKPARFPGSCYSCGSLDHQKSSWPRNRPPQASNIDRSTLLVSTNQPSPYQVPIFVECNNFDEIYVLARLHTGSPVGLIRNSVLPENSYRPATVNNYFGINGSKLNTLGIFDGIKRLGIVIGDFFPLENVQTNAVLIFSVGRLLASRACNYGGSTWGYLESPGNQQTISTNRIFSILCTSCCSRRLGITIGTD</sequence>
<evidence type="ECO:0000256" key="2">
    <source>
        <dbReference type="SAM" id="MobiDB-lite"/>
    </source>
</evidence>
<name>A0AAW1LA81_POPJA</name>
<dbReference type="EMBL" id="JASPKY010000133">
    <property type="protein sequence ID" value="KAK9731359.1"/>
    <property type="molecule type" value="Genomic_DNA"/>
</dbReference>
<evidence type="ECO:0000256" key="1">
    <source>
        <dbReference type="PROSITE-ProRule" id="PRU00047"/>
    </source>
</evidence>
<gene>
    <name evidence="4" type="ORF">QE152_g13700</name>
</gene>
<dbReference type="PROSITE" id="PS50158">
    <property type="entry name" value="ZF_CCHC"/>
    <property type="match status" value="1"/>
</dbReference>
<dbReference type="Proteomes" id="UP001458880">
    <property type="component" value="Unassembled WGS sequence"/>
</dbReference>
<keyword evidence="5" id="KW-1185">Reference proteome</keyword>
<proteinExistence type="predicted"/>
<dbReference type="InterPro" id="IPR001878">
    <property type="entry name" value="Znf_CCHC"/>
</dbReference>
<feature type="compositionally biased region" description="Polar residues" evidence="2">
    <location>
        <begin position="14"/>
        <end position="23"/>
    </location>
</feature>
<keyword evidence="1" id="KW-0479">Metal-binding</keyword>
<dbReference type="AlphaFoldDB" id="A0AAW1LA81"/>
<feature type="region of interest" description="Disordered" evidence="2">
    <location>
        <begin position="1"/>
        <end position="36"/>
    </location>
</feature>
<keyword evidence="1" id="KW-0863">Zinc-finger</keyword>
<feature type="compositionally biased region" description="Basic and acidic residues" evidence="2">
    <location>
        <begin position="27"/>
        <end position="36"/>
    </location>
</feature>
<dbReference type="Gene3D" id="4.10.60.10">
    <property type="entry name" value="Zinc finger, CCHC-type"/>
    <property type="match status" value="1"/>
</dbReference>
<dbReference type="SMART" id="SM00343">
    <property type="entry name" value="ZnF_C2HC"/>
    <property type="match status" value="2"/>
</dbReference>
<dbReference type="GO" id="GO:0003676">
    <property type="term" value="F:nucleic acid binding"/>
    <property type="evidence" value="ECO:0007669"/>
    <property type="project" value="InterPro"/>
</dbReference>
<dbReference type="GO" id="GO:0008270">
    <property type="term" value="F:zinc ion binding"/>
    <property type="evidence" value="ECO:0007669"/>
    <property type="project" value="UniProtKB-KW"/>
</dbReference>
<protein>
    <submittedName>
        <fullName evidence="4">Zinc knuckle</fullName>
    </submittedName>
</protein>
<accession>A0AAW1LA81</accession>
<reference evidence="4 5" key="1">
    <citation type="journal article" date="2024" name="BMC Genomics">
        <title>De novo assembly and annotation of Popillia japonica's genome with initial clues to its potential as an invasive pest.</title>
        <authorList>
            <person name="Cucini C."/>
            <person name="Boschi S."/>
            <person name="Funari R."/>
            <person name="Cardaioli E."/>
            <person name="Iannotti N."/>
            <person name="Marturano G."/>
            <person name="Paoli F."/>
            <person name="Bruttini M."/>
            <person name="Carapelli A."/>
            <person name="Frati F."/>
            <person name="Nardi F."/>
        </authorList>
    </citation>
    <scope>NUCLEOTIDE SEQUENCE [LARGE SCALE GENOMIC DNA]</scope>
    <source>
        <strain evidence="4">DMR45628</strain>
    </source>
</reference>
<evidence type="ECO:0000313" key="5">
    <source>
        <dbReference type="Proteomes" id="UP001458880"/>
    </source>
</evidence>
<evidence type="ECO:0000313" key="4">
    <source>
        <dbReference type="EMBL" id="KAK9731359.1"/>
    </source>
</evidence>
<dbReference type="Pfam" id="PF00098">
    <property type="entry name" value="zf-CCHC"/>
    <property type="match status" value="1"/>
</dbReference>
<comment type="caution">
    <text evidence="4">The sequence shown here is derived from an EMBL/GenBank/DDBJ whole genome shotgun (WGS) entry which is preliminary data.</text>
</comment>
<organism evidence="4 5">
    <name type="scientific">Popillia japonica</name>
    <name type="common">Japanese beetle</name>
    <dbReference type="NCBI Taxonomy" id="7064"/>
    <lineage>
        <taxon>Eukaryota</taxon>
        <taxon>Metazoa</taxon>
        <taxon>Ecdysozoa</taxon>
        <taxon>Arthropoda</taxon>
        <taxon>Hexapoda</taxon>
        <taxon>Insecta</taxon>
        <taxon>Pterygota</taxon>
        <taxon>Neoptera</taxon>
        <taxon>Endopterygota</taxon>
        <taxon>Coleoptera</taxon>
        <taxon>Polyphaga</taxon>
        <taxon>Scarabaeiformia</taxon>
        <taxon>Scarabaeidae</taxon>
        <taxon>Rutelinae</taxon>
        <taxon>Popillia</taxon>
    </lineage>
</organism>
<evidence type="ECO:0000259" key="3">
    <source>
        <dbReference type="PROSITE" id="PS50158"/>
    </source>
</evidence>